<dbReference type="PROSITE" id="PS51375">
    <property type="entry name" value="PPR"/>
    <property type="match status" value="4"/>
</dbReference>
<evidence type="ECO:0000313" key="4">
    <source>
        <dbReference type="Proteomes" id="UP001141806"/>
    </source>
</evidence>
<feature type="repeat" description="PPR" evidence="2">
    <location>
        <begin position="246"/>
        <end position="280"/>
    </location>
</feature>
<dbReference type="AlphaFoldDB" id="A0A9Q0KF38"/>
<dbReference type="Pfam" id="PF13041">
    <property type="entry name" value="PPR_2"/>
    <property type="match status" value="3"/>
</dbReference>
<evidence type="ECO:0000313" key="3">
    <source>
        <dbReference type="EMBL" id="KAJ4969174.1"/>
    </source>
</evidence>
<protein>
    <recommendedName>
        <fullName evidence="5">Pentatricopeptide repeat-containing protein</fullName>
    </recommendedName>
</protein>
<dbReference type="InterPro" id="IPR046848">
    <property type="entry name" value="E_motif"/>
</dbReference>
<comment type="caution">
    <text evidence="3">The sequence shown here is derived from an EMBL/GenBank/DDBJ whole genome shotgun (WGS) entry which is preliminary data.</text>
</comment>
<feature type="repeat" description="PPR" evidence="2">
    <location>
        <begin position="347"/>
        <end position="381"/>
    </location>
</feature>
<dbReference type="OrthoDB" id="185373at2759"/>
<dbReference type="GO" id="GO:0009451">
    <property type="term" value="P:RNA modification"/>
    <property type="evidence" value="ECO:0007669"/>
    <property type="project" value="InterPro"/>
</dbReference>
<dbReference type="GO" id="GO:0003723">
    <property type="term" value="F:RNA binding"/>
    <property type="evidence" value="ECO:0007669"/>
    <property type="project" value="InterPro"/>
</dbReference>
<evidence type="ECO:0008006" key="5">
    <source>
        <dbReference type="Google" id="ProtNLM"/>
    </source>
</evidence>
<sequence>MGRSRDHCKGDRLSPLTTGLQLASSSVSRKLPVGGATYDARKLFDHNPHYRDIVSWNSMIAGYVKHDQLRYAKELFDQMPQRDIVAWNTMLLGFRRTNDLKNAVRYFVEMRRIGKKPNEFTLSTMISTFTNTDSKCLIRQLHTDVVCLGLNSNVYVGSAMMSSYASLGCEISLRRAFEDISVKDVSSWNALISGYMVLGFVAEARSAFDVMPERNVVSWTTLVKGYISNEMLEEARFNFDRMTERNVVSWTVMISGYEQNGRFVEALEVFLSMWRSGGRPNQFTFSCVINACAGCSSLLMGKQVHLSIFKLGLLMDVILSSSIVDMYAKCGDITAAAFAFKSMPEKNVVSWNSIIGGYARHGFGTRALEEFERMLNDNVRPDYVTFINVLSACSHGGLVEEGERHFASMDTKYGIKAGLEHYACMVDLFGRAGQLDKAEKMIQGMPIEPDVIVWGALLGACGLHSSLELGVFAAEGLHKLEKDHPAVYSVLSKIHGERQVWSSVTGLRKMMKEMHVKKQNAGSWLQS</sequence>
<dbReference type="PANTHER" id="PTHR47926:SF511">
    <property type="entry name" value="PENTATRICOPEPTIDE REPEAT-CONTAINING PROTEIN"/>
    <property type="match status" value="1"/>
</dbReference>
<dbReference type="EMBL" id="JAMYWD010000006">
    <property type="protein sequence ID" value="KAJ4969174.1"/>
    <property type="molecule type" value="Genomic_DNA"/>
</dbReference>
<dbReference type="Pfam" id="PF20431">
    <property type="entry name" value="E_motif"/>
    <property type="match status" value="1"/>
</dbReference>
<evidence type="ECO:0000256" key="1">
    <source>
        <dbReference type="ARBA" id="ARBA00022737"/>
    </source>
</evidence>
<evidence type="ECO:0000256" key="2">
    <source>
        <dbReference type="PROSITE-ProRule" id="PRU00708"/>
    </source>
</evidence>
<dbReference type="InterPro" id="IPR011990">
    <property type="entry name" value="TPR-like_helical_dom_sf"/>
</dbReference>
<name>A0A9Q0KF38_9MAGN</name>
<dbReference type="InterPro" id="IPR002885">
    <property type="entry name" value="PPR_rpt"/>
</dbReference>
<dbReference type="FunFam" id="1.25.40.10:FF:000090">
    <property type="entry name" value="Pentatricopeptide repeat-containing protein, chloroplastic"/>
    <property type="match status" value="1"/>
</dbReference>
<proteinExistence type="predicted"/>
<reference evidence="3" key="1">
    <citation type="journal article" date="2023" name="Plant J.">
        <title>The genome of the king protea, Protea cynaroides.</title>
        <authorList>
            <person name="Chang J."/>
            <person name="Duong T.A."/>
            <person name="Schoeman C."/>
            <person name="Ma X."/>
            <person name="Roodt D."/>
            <person name="Barker N."/>
            <person name="Li Z."/>
            <person name="Van de Peer Y."/>
            <person name="Mizrachi E."/>
        </authorList>
    </citation>
    <scope>NUCLEOTIDE SEQUENCE</scope>
    <source>
        <tissue evidence="3">Young leaves</tissue>
    </source>
</reference>
<keyword evidence="4" id="KW-1185">Reference proteome</keyword>
<dbReference type="PANTHER" id="PTHR47926">
    <property type="entry name" value="PENTATRICOPEPTIDE REPEAT-CONTAINING PROTEIN"/>
    <property type="match status" value="1"/>
</dbReference>
<dbReference type="Proteomes" id="UP001141806">
    <property type="component" value="Unassembled WGS sequence"/>
</dbReference>
<dbReference type="Pfam" id="PF01535">
    <property type="entry name" value="PPR"/>
    <property type="match status" value="2"/>
</dbReference>
<gene>
    <name evidence="3" type="ORF">NE237_015875</name>
</gene>
<accession>A0A9Q0KF38</accession>
<dbReference type="NCBIfam" id="TIGR00756">
    <property type="entry name" value="PPR"/>
    <property type="match status" value="5"/>
</dbReference>
<organism evidence="3 4">
    <name type="scientific">Protea cynaroides</name>
    <dbReference type="NCBI Taxonomy" id="273540"/>
    <lineage>
        <taxon>Eukaryota</taxon>
        <taxon>Viridiplantae</taxon>
        <taxon>Streptophyta</taxon>
        <taxon>Embryophyta</taxon>
        <taxon>Tracheophyta</taxon>
        <taxon>Spermatophyta</taxon>
        <taxon>Magnoliopsida</taxon>
        <taxon>Proteales</taxon>
        <taxon>Proteaceae</taxon>
        <taxon>Protea</taxon>
    </lineage>
</organism>
<dbReference type="Gene3D" id="1.25.40.10">
    <property type="entry name" value="Tetratricopeptide repeat domain"/>
    <property type="match status" value="4"/>
</dbReference>
<dbReference type="InterPro" id="IPR046960">
    <property type="entry name" value="PPR_At4g14850-like_plant"/>
</dbReference>
<feature type="repeat" description="PPR" evidence="2">
    <location>
        <begin position="52"/>
        <end position="86"/>
    </location>
</feature>
<feature type="repeat" description="PPR" evidence="2">
    <location>
        <begin position="184"/>
        <end position="218"/>
    </location>
</feature>
<keyword evidence="1" id="KW-0677">Repeat</keyword>